<dbReference type="AlphaFoldDB" id="A0A937D0C6"/>
<evidence type="ECO:0000256" key="3">
    <source>
        <dbReference type="ARBA" id="ARBA00022833"/>
    </source>
</evidence>
<dbReference type="PANTHER" id="PTHR33337:SF44">
    <property type="entry name" value="DUF636 DOMAIN PROTEIN (AFU_ORTHOLOGUE AFUA_1G09754)"/>
    <property type="match status" value="1"/>
</dbReference>
<feature type="domain" description="CENP-V/GFA" evidence="5">
    <location>
        <begin position="3"/>
        <end position="155"/>
    </location>
</feature>
<dbReference type="EMBL" id="JAEQNA010000001">
    <property type="protein sequence ID" value="MBL0419284.1"/>
    <property type="molecule type" value="Genomic_DNA"/>
</dbReference>
<organism evidence="6 7">
    <name type="scientific">Ramlibacter aurantiacus</name>
    <dbReference type="NCBI Taxonomy" id="2801330"/>
    <lineage>
        <taxon>Bacteria</taxon>
        <taxon>Pseudomonadati</taxon>
        <taxon>Pseudomonadota</taxon>
        <taxon>Betaproteobacteria</taxon>
        <taxon>Burkholderiales</taxon>
        <taxon>Comamonadaceae</taxon>
        <taxon>Ramlibacter</taxon>
    </lineage>
</organism>
<name>A0A937D0C6_9BURK</name>
<accession>A0A937D0C6</accession>
<dbReference type="InterPro" id="IPR011057">
    <property type="entry name" value="Mss4-like_sf"/>
</dbReference>
<dbReference type="Gene3D" id="3.90.1590.10">
    <property type="entry name" value="glutathione-dependent formaldehyde- activating enzyme (gfa)"/>
    <property type="match status" value="1"/>
</dbReference>
<dbReference type="PANTHER" id="PTHR33337">
    <property type="entry name" value="GFA DOMAIN-CONTAINING PROTEIN"/>
    <property type="match status" value="1"/>
</dbReference>
<keyword evidence="3" id="KW-0862">Zinc</keyword>
<keyword evidence="4" id="KW-0456">Lyase</keyword>
<gene>
    <name evidence="6" type="ORF">JI739_02885</name>
</gene>
<protein>
    <submittedName>
        <fullName evidence="6">GFA family protein</fullName>
    </submittedName>
</protein>
<evidence type="ECO:0000256" key="4">
    <source>
        <dbReference type="ARBA" id="ARBA00023239"/>
    </source>
</evidence>
<comment type="similarity">
    <text evidence="1">Belongs to the Gfa family.</text>
</comment>
<proteinExistence type="inferred from homology"/>
<evidence type="ECO:0000313" key="6">
    <source>
        <dbReference type="EMBL" id="MBL0419284.1"/>
    </source>
</evidence>
<reference evidence="6" key="1">
    <citation type="submission" date="2021-01" db="EMBL/GenBank/DDBJ databases">
        <title>Ramlibacter sp. strain AW1 16S ribosomal RNA gene Genome sequencing and assembly.</title>
        <authorList>
            <person name="Kang M."/>
        </authorList>
    </citation>
    <scope>NUCLEOTIDE SEQUENCE</scope>
    <source>
        <strain evidence="6">AW1</strain>
    </source>
</reference>
<comment type="caution">
    <text evidence="6">The sequence shown here is derived from an EMBL/GenBank/DDBJ whole genome shotgun (WGS) entry which is preliminary data.</text>
</comment>
<dbReference type="GO" id="GO:0046872">
    <property type="term" value="F:metal ion binding"/>
    <property type="evidence" value="ECO:0007669"/>
    <property type="project" value="UniProtKB-KW"/>
</dbReference>
<dbReference type="Pfam" id="PF04828">
    <property type="entry name" value="GFA"/>
    <property type="match status" value="1"/>
</dbReference>
<dbReference type="PROSITE" id="PS51891">
    <property type="entry name" value="CENP_V_GFA"/>
    <property type="match status" value="1"/>
</dbReference>
<sequence>MHLEGSCHCGKVKFSVESAEPVPFMRCYCSICRKTAGAGGYAINLGAATHSMKVTGKRYLGIYQARLPVEGGGEVRVSDARRYFCSRCGSALWVWDPRWPDLVHPHASAIDTPLPAAPGNVHIMLGSKPAWVSVEGQAGDPRFDEYPSLSLAQWHEEKGLQAPPDEGASGA</sequence>
<evidence type="ECO:0000256" key="2">
    <source>
        <dbReference type="ARBA" id="ARBA00022723"/>
    </source>
</evidence>
<evidence type="ECO:0000259" key="5">
    <source>
        <dbReference type="PROSITE" id="PS51891"/>
    </source>
</evidence>
<dbReference type="RefSeq" id="WP_201682327.1">
    <property type="nucleotide sequence ID" value="NZ_JAEQNA010000001.1"/>
</dbReference>
<dbReference type="InterPro" id="IPR006913">
    <property type="entry name" value="CENP-V/GFA"/>
</dbReference>
<keyword evidence="2" id="KW-0479">Metal-binding</keyword>
<evidence type="ECO:0000256" key="1">
    <source>
        <dbReference type="ARBA" id="ARBA00005495"/>
    </source>
</evidence>
<keyword evidence="7" id="KW-1185">Reference proteome</keyword>
<dbReference type="SUPFAM" id="SSF51316">
    <property type="entry name" value="Mss4-like"/>
    <property type="match status" value="1"/>
</dbReference>
<dbReference type="Proteomes" id="UP000613011">
    <property type="component" value="Unassembled WGS sequence"/>
</dbReference>
<dbReference type="GO" id="GO:0016846">
    <property type="term" value="F:carbon-sulfur lyase activity"/>
    <property type="evidence" value="ECO:0007669"/>
    <property type="project" value="InterPro"/>
</dbReference>
<evidence type="ECO:0000313" key="7">
    <source>
        <dbReference type="Proteomes" id="UP000613011"/>
    </source>
</evidence>